<feature type="coiled-coil region" evidence="7">
    <location>
        <begin position="61"/>
        <end position="317"/>
    </location>
</feature>
<dbReference type="Proteomes" id="UP001205998">
    <property type="component" value="Unassembled WGS sequence"/>
</dbReference>
<keyword evidence="9" id="KW-1185">Reference proteome</keyword>
<dbReference type="AlphaFoldDB" id="A0AAD5FGM3"/>
<reference evidence="8" key="1">
    <citation type="submission" date="2018-07" db="EMBL/GenBank/DDBJ databases">
        <title>Comparative genomics of catfishes provides insights into carnivory and benthic adaptation.</title>
        <authorList>
            <person name="Zhang Y."/>
            <person name="Wang D."/>
            <person name="Peng Z."/>
            <person name="Zheng S."/>
            <person name="Shao F."/>
            <person name="Tao W."/>
        </authorList>
    </citation>
    <scope>NUCLEOTIDE SEQUENCE</scope>
    <source>
        <strain evidence="8">Chongqing</strain>
    </source>
</reference>
<dbReference type="GO" id="GO:0051301">
    <property type="term" value="P:cell division"/>
    <property type="evidence" value="ECO:0007669"/>
    <property type="project" value="UniProtKB-KW"/>
</dbReference>
<evidence type="ECO:0000256" key="2">
    <source>
        <dbReference type="ARBA" id="ARBA00008029"/>
    </source>
</evidence>
<dbReference type="GO" id="GO:0007094">
    <property type="term" value="P:mitotic spindle assembly checkpoint signaling"/>
    <property type="evidence" value="ECO:0007669"/>
    <property type="project" value="InterPro"/>
</dbReference>
<dbReference type="GO" id="GO:0005635">
    <property type="term" value="C:nuclear envelope"/>
    <property type="evidence" value="ECO:0007669"/>
    <property type="project" value="TreeGrafter"/>
</dbReference>
<evidence type="ECO:0000256" key="3">
    <source>
        <dbReference type="ARBA" id="ARBA00022618"/>
    </source>
</evidence>
<dbReference type="EMBL" id="MU552100">
    <property type="protein sequence ID" value="KAI5616120.1"/>
    <property type="molecule type" value="Genomic_DNA"/>
</dbReference>
<dbReference type="InterPro" id="IPR008672">
    <property type="entry name" value="Mad1"/>
</dbReference>
<comment type="caution">
    <text evidence="8">The sequence shown here is derived from an EMBL/GenBank/DDBJ whole genome shotgun (WGS) entry which is preliminary data.</text>
</comment>
<comment type="subcellular location">
    <subcellularLocation>
        <location evidence="1">Nucleus</location>
    </subcellularLocation>
</comment>
<evidence type="ECO:0000256" key="1">
    <source>
        <dbReference type="ARBA" id="ARBA00004123"/>
    </source>
</evidence>
<evidence type="ECO:0000313" key="9">
    <source>
        <dbReference type="Proteomes" id="UP001205998"/>
    </source>
</evidence>
<feature type="coiled-coil region" evidence="7">
    <location>
        <begin position="423"/>
        <end position="485"/>
    </location>
</feature>
<dbReference type="GO" id="GO:0051315">
    <property type="term" value="P:attachment of mitotic spindle microtubules to kinetochore"/>
    <property type="evidence" value="ECO:0007669"/>
    <property type="project" value="TreeGrafter"/>
</dbReference>
<dbReference type="PANTHER" id="PTHR23168:SF0">
    <property type="entry name" value="MITOTIC SPINDLE ASSEMBLY CHECKPOINT PROTEIN MAD1"/>
    <property type="match status" value="1"/>
</dbReference>
<keyword evidence="3" id="KW-0132">Cell division</keyword>
<keyword evidence="6" id="KW-0131">Cell cycle</keyword>
<dbReference type="GO" id="GO:0000776">
    <property type="term" value="C:kinetochore"/>
    <property type="evidence" value="ECO:0007669"/>
    <property type="project" value="TreeGrafter"/>
</dbReference>
<evidence type="ECO:0000256" key="5">
    <source>
        <dbReference type="ARBA" id="ARBA00023242"/>
    </source>
</evidence>
<gene>
    <name evidence="8" type="ORF">C0J50_8615</name>
</gene>
<protein>
    <submittedName>
        <fullName evidence="8">Mitotic spindle assembly checkpoint protein MAD1</fullName>
    </submittedName>
</protein>
<evidence type="ECO:0000256" key="7">
    <source>
        <dbReference type="SAM" id="Coils"/>
    </source>
</evidence>
<dbReference type="GO" id="GO:0072686">
    <property type="term" value="C:mitotic spindle"/>
    <property type="evidence" value="ECO:0007669"/>
    <property type="project" value="TreeGrafter"/>
</dbReference>
<dbReference type="Pfam" id="PF05557">
    <property type="entry name" value="MAD"/>
    <property type="match status" value="2"/>
</dbReference>
<keyword evidence="5" id="KW-0539">Nucleus</keyword>
<dbReference type="Gene3D" id="3.30.457.60">
    <property type="match status" value="1"/>
</dbReference>
<feature type="non-terminal residue" evidence="8">
    <location>
        <position position="1"/>
    </location>
</feature>
<evidence type="ECO:0000256" key="4">
    <source>
        <dbReference type="ARBA" id="ARBA00022776"/>
    </source>
</evidence>
<feature type="non-terminal residue" evidence="8">
    <location>
        <position position="727"/>
    </location>
</feature>
<feature type="coiled-coil region" evidence="7">
    <location>
        <begin position="354"/>
        <end position="386"/>
    </location>
</feature>
<accession>A0AAD5FGM3</accession>
<sequence length="727" mass="83743">DMEDDTIIFSTLKSFKSLISRPESSLLEPEASYGRSDLQKLYTQRVEMEEAAERIHSKTSLLQLTQEKQQMELSHKRARIELEKEAHNSSRDLQRQVDLNQDMLMKIRRLEEKDEKTLQSLNEHLENNKVLKRNVEELQKQVQEKDIKLSEASQMMSELKDEIRTLNQKLQIQESKFSTQNLEKQALEEQLEMQQKKYQEVNQKYQNLQMSQISNTESEIKMKELKRRLELQEQDSIIIKNMKSEVTKLPELKREIKHLQEENAYLREMQENSSLLKEETEGLRRKLERMEKVLEEKLKIELEKEKLVEELQVWENIGQTTGLNISRPEALHHGVAVLHYLSPVPSSFFLFVSMRALEKTRTQLQSETAECRSKALEEQKKRENQDALVRRLQKRVLLLTKERDGMRAILESYDSELAASEYSPQLTRRVKEAEEMLQKVQNHNAEMEIQLCRAQEEAGTFKLKAQQVAVELEALKEQKSSVSEANPIATEEEIQFLRTETLIMAHLQYHLQCHTSPVISHLQYHLSSLTCNITCSVTYHLSSLTCNITCSVTYHLSSLTCNIICSVTYHLSSLTCNITCSVTHHLSSLTCNITCSVTYHLSSLTCNITCSVTYHLSSLTCNITCSVTYHLSSLTCNITCSVTYHLSSLTCNITCSVTYHLSSLTCNITCSVTYHLGAVGSGNMQLLETDFSRTLTELVDLHLFHQKSIPVFLSAVTLDLFSRQTVV</sequence>
<evidence type="ECO:0000256" key="6">
    <source>
        <dbReference type="ARBA" id="ARBA00023306"/>
    </source>
</evidence>
<keyword evidence="4" id="KW-0498">Mitosis</keyword>
<proteinExistence type="inferred from homology"/>
<keyword evidence="7" id="KW-0175">Coiled coil</keyword>
<organism evidence="8 9">
    <name type="scientific">Silurus asotus</name>
    <name type="common">Amur catfish</name>
    <name type="synonym">Parasilurus asotus</name>
    <dbReference type="NCBI Taxonomy" id="30991"/>
    <lineage>
        <taxon>Eukaryota</taxon>
        <taxon>Metazoa</taxon>
        <taxon>Chordata</taxon>
        <taxon>Craniata</taxon>
        <taxon>Vertebrata</taxon>
        <taxon>Euteleostomi</taxon>
        <taxon>Actinopterygii</taxon>
        <taxon>Neopterygii</taxon>
        <taxon>Teleostei</taxon>
        <taxon>Ostariophysi</taxon>
        <taxon>Siluriformes</taxon>
        <taxon>Siluridae</taxon>
        <taxon>Silurus</taxon>
    </lineage>
</organism>
<dbReference type="PANTHER" id="PTHR23168">
    <property type="entry name" value="MITOTIC SPINDLE ASSEMBLY CHECKPOINT PROTEIN MAD1 MITOTIC ARREST DEFICIENT-LIKE PROTEIN 1"/>
    <property type="match status" value="1"/>
</dbReference>
<name>A0AAD5FGM3_SILAS</name>
<evidence type="ECO:0000313" key="8">
    <source>
        <dbReference type="EMBL" id="KAI5616120.1"/>
    </source>
</evidence>
<comment type="similarity">
    <text evidence="2">Belongs to the MAD1 family.</text>
</comment>